<evidence type="ECO:0000313" key="2">
    <source>
        <dbReference type="EMBL" id="MFC4669079.1"/>
    </source>
</evidence>
<dbReference type="InterPro" id="IPR036108">
    <property type="entry name" value="4pyrrol_syn_uPrphyn_synt_sf"/>
</dbReference>
<sequence length="243" mass="25413">MRPVLLLTRPAEASERFASQLPPDVLARVDLIISPLICIEPLVQSLDFGPARGLLFTSANAVRVVAGVTEDRLLPSFCVGEKTAATARDAGWNAHALGATADELVAALLRDRPEGPLLHLSGEHTRGDVAARLCAAGLPTAETAVYAQPLQPLDDAAQRALVGKMPVIVPLFSPRTARHFAEQATGPAAVHAIALSESVAEPLKPKGFSRVDVALRPDAGAMVEAIAACLAGITRVEGARPPQ</sequence>
<gene>
    <name evidence="2" type="ORF">ACFO5X_10980</name>
</gene>
<name>A0ABV9KG47_9RHOB</name>
<dbReference type="InterPro" id="IPR003754">
    <property type="entry name" value="4pyrrol_synth_uPrphyn_synth"/>
</dbReference>
<evidence type="ECO:0000313" key="3">
    <source>
        <dbReference type="Proteomes" id="UP001595973"/>
    </source>
</evidence>
<comment type="caution">
    <text evidence="2">The sequence shown here is derived from an EMBL/GenBank/DDBJ whole genome shotgun (WGS) entry which is preliminary data.</text>
</comment>
<dbReference type="RefSeq" id="WP_380717488.1">
    <property type="nucleotide sequence ID" value="NZ_JBHSGI010000009.1"/>
</dbReference>
<evidence type="ECO:0000259" key="1">
    <source>
        <dbReference type="Pfam" id="PF02602"/>
    </source>
</evidence>
<dbReference type="Proteomes" id="UP001595973">
    <property type="component" value="Unassembled WGS sequence"/>
</dbReference>
<organism evidence="2 3">
    <name type="scientific">Seohaeicola nanhaiensis</name>
    <dbReference type="NCBI Taxonomy" id="1387282"/>
    <lineage>
        <taxon>Bacteria</taxon>
        <taxon>Pseudomonadati</taxon>
        <taxon>Pseudomonadota</taxon>
        <taxon>Alphaproteobacteria</taxon>
        <taxon>Rhodobacterales</taxon>
        <taxon>Roseobacteraceae</taxon>
        <taxon>Seohaeicola</taxon>
    </lineage>
</organism>
<feature type="domain" description="Tetrapyrrole biosynthesis uroporphyrinogen III synthase" evidence="1">
    <location>
        <begin position="32"/>
        <end position="224"/>
    </location>
</feature>
<keyword evidence="3" id="KW-1185">Reference proteome</keyword>
<proteinExistence type="predicted"/>
<dbReference type="CDD" id="cd06578">
    <property type="entry name" value="HemD"/>
    <property type="match status" value="1"/>
</dbReference>
<dbReference type="Gene3D" id="3.40.50.10090">
    <property type="match status" value="2"/>
</dbReference>
<dbReference type="EC" id="4.2.1.75" evidence="2"/>
<keyword evidence="2" id="KW-0456">Lyase</keyword>
<dbReference type="EMBL" id="JBHSGI010000009">
    <property type="protein sequence ID" value="MFC4669079.1"/>
    <property type="molecule type" value="Genomic_DNA"/>
</dbReference>
<accession>A0ABV9KG47</accession>
<dbReference type="SUPFAM" id="SSF69618">
    <property type="entry name" value="HemD-like"/>
    <property type="match status" value="1"/>
</dbReference>
<dbReference type="GO" id="GO:0004852">
    <property type="term" value="F:uroporphyrinogen-III synthase activity"/>
    <property type="evidence" value="ECO:0007669"/>
    <property type="project" value="UniProtKB-EC"/>
</dbReference>
<protein>
    <submittedName>
        <fullName evidence="2">Uroporphyrinogen-III synthase</fullName>
        <ecNumber evidence="2">4.2.1.75</ecNumber>
    </submittedName>
</protein>
<reference evidence="3" key="1">
    <citation type="journal article" date="2019" name="Int. J. Syst. Evol. Microbiol.">
        <title>The Global Catalogue of Microorganisms (GCM) 10K type strain sequencing project: providing services to taxonomists for standard genome sequencing and annotation.</title>
        <authorList>
            <consortium name="The Broad Institute Genomics Platform"/>
            <consortium name="The Broad Institute Genome Sequencing Center for Infectious Disease"/>
            <person name="Wu L."/>
            <person name="Ma J."/>
        </authorList>
    </citation>
    <scope>NUCLEOTIDE SEQUENCE [LARGE SCALE GENOMIC DNA]</scope>
    <source>
        <strain evidence="3">CGMCC 4.7283</strain>
    </source>
</reference>
<dbReference type="Pfam" id="PF02602">
    <property type="entry name" value="HEM4"/>
    <property type="match status" value="1"/>
</dbReference>